<dbReference type="SUPFAM" id="SSF46689">
    <property type="entry name" value="Homeodomain-like"/>
    <property type="match status" value="1"/>
</dbReference>
<dbReference type="InterPro" id="IPR009057">
    <property type="entry name" value="Homeodomain-like_sf"/>
</dbReference>
<dbReference type="GO" id="GO:0006355">
    <property type="term" value="P:regulation of DNA-templated transcription"/>
    <property type="evidence" value="ECO:0007669"/>
    <property type="project" value="UniProtKB-ARBA"/>
</dbReference>
<feature type="compositionally biased region" description="Polar residues" evidence="3">
    <location>
        <begin position="202"/>
        <end position="211"/>
    </location>
</feature>
<dbReference type="GO" id="GO:0003677">
    <property type="term" value="F:DNA binding"/>
    <property type="evidence" value="ECO:0007669"/>
    <property type="project" value="UniProtKB-UniRule"/>
</dbReference>
<gene>
    <name evidence="5" type="ORF">NCTC13184_04860</name>
</gene>
<feature type="DNA-binding region" description="H-T-H motif" evidence="2">
    <location>
        <begin position="31"/>
        <end position="50"/>
    </location>
</feature>
<evidence type="ECO:0000256" key="3">
    <source>
        <dbReference type="SAM" id="MobiDB-lite"/>
    </source>
</evidence>
<dbReference type="PRINTS" id="PR00455">
    <property type="entry name" value="HTHTETR"/>
</dbReference>
<feature type="domain" description="HTH tetR-type" evidence="4">
    <location>
        <begin position="8"/>
        <end position="68"/>
    </location>
</feature>
<accession>A0A378X0H1</accession>
<evidence type="ECO:0000313" key="6">
    <source>
        <dbReference type="Proteomes" id="UP000255082"/>
    </source>
</evidence>
<dbReference type="InterPro" id="IPR001647">
    <property type="entry name" value="HTH_TetR"/>
</dbReference>
<evidence type="ECO:0000256" key="1">
    <source>
        <dbReference type="ARBA" id="ARBA00023125"/>
    </source>
</evidence>
<dbReference type="SUPFAM" id="SSF48498">
    <property type="entry name" value="Tetracyclin repressor-like, C-terminal domain"/>
    <property type="match status" value="1"/>
</dbReference>
<evidence type="ECO:0000256" key="2">
    <source>
        <dbReference type="PROSITE-ProRule" id="PRU00335"/>
    </source>
</evidence>
<organism evidence="5 6">
    <name type="scientific">Nocardia africana</name>
    <dbReference type="NCBI Taxonomy" id="134964"/>
    <lineage>
        <taxon>Bacteria</taxon>
        <taxon>Bacillati</taxon>
        <taxon>Actinomycetota</taxon>
        <taxon>Actinomycetes</taxon>
        <taxon>Mycobacteriales</taxon>
        <taxon>Nocardiaceae</taxon>
        <taxon>Nocardia</taxon>
    </lineage>
</organism>
<dbReference type="PANTHER" id="PTHR30328:SF54">
    <property type="entry name" value="HTH-TYPE TRANSCRIPTIONAL REPRESSOR SCO4008"/>
    <property type="match status" value="1"/>
</dbReference>
<dbReference type="RefSeq" id="WP_062968018.1">
    <property type="nucleotide sequence ID" value="NZ_JAJFOE010000001.1"/>
</dbReference>
<proteinExistence type="predicted"/>
<dbReference type="InterPro" id="IPR036271">
    <property type="entry name" value="Tet_transcr_reg_TetR-rel_C_sf"/>
</dbReference>
<evidence type="ECO:0000259" key="4">
    <source>
        <dbReference type="PROSITE" id="PS50977"/>
    </source>
</evidence>
<dbReference type="AlphaFoldDB" id="A0A378X0H1"/>
<dbReference type="PROSITE" id="PS50977">
    <property type="entry name" value="HTH_TETR_2"/>
    <property type="match status" value="1"/>
</dbReference>
<name>A0A378X0H1_9NOCA</name>
<reference evidence="5 6" key="1">
    <citation type="submission" date="2018-06" db="EMBL/GenBank/DDBJ databases">
        <authorList>
            <consortium name="Pathogen Informatics"/>
            <person name="Doyle S."/>
        </authorList>
    </citation>
    <scope>NUCLEOTIDE SEQUENCE [LARGE SCALE GENOMIC DNA]</scope>
    <source>
        <strain evidence="5 6">NCTC13184</strain>
    </source>
</reference>
<dbReference type="PANTHER" id="PTHR30328">
    <property type="entry name" value="TRANSCRIPTIONAL REPRESSOR"/>
    <property type="match status" value="1"/>
</dbReference>
<evidence type="ECO:0000313" key="5">
    <source>
        <dbReference type="EMBL" id="SUA46335.1"/>
    </source>
</evidence>
<dbReference type="Pfam" id="PF17926">
    <property type="entry name" value="TetR_C_21"/>
    <property type="match status" value="1"/>
</dbReference>
<dbReference type="InterPro" id="IPR041467">
    <property type="entry name" value="Sco4008_C"/>
</dbReference>
<feature type="region of interest" description="Disordered" evidence="3">
    <location>
        <begin position="198"/>
        <end position="228"/>
    </location>
</feature>
<keyword evidence="1 2" id="KW-0238">DNA-binding</keyword>
<protein>
    <submittedName>
        <fullName evidence="5">HTH-type transcriptional regulator RutR</fullName>
    </submittedName>
</protein>
<dbReference type="Pfam" id="PF00440">
    <property type="entry name" value="TetR_N"/>
    <property type="match status" value="1"/>
</dbReference>
<dbReference type="OrthoDB" id="4726108at2"/>
<dbReference type="Gene3D" id="1.10.357.10">
    <property type="entry name" value="Tetracycline Repressor, domain 2"/>
    <property type="match status" value="1"/>
</dbReference>
<dbReference type="Proteomes" id="UP000255082">
    <property type="component" value="Unassembled WGS sequence"/>
</dbReference>
<dbReference type="EMBL" id="UGRU01000001">
    <property type="protein sequence ID" value="SUA46335.1"/>
    <property type="molecule type" value="Genomic_DNA"/>
</dbReference>
<sequence>MATSYDADSTRERILTAATDEFAQYGVAGARIDRIASRAKTSKERLYAHFRSKQQLYRYVAERELAAMTEATHLDATDLPAYAGRVHDHFMAHPDHLRLLQWGRLDVVGAETSDDPFQDSVRETVRNGVEQLRQAQVDGHLDPSWDPIDIMVVVTQLALAWASGPDLVHLAEGQVRDPSPAARRAAIVAAVAGLFPAAGGTRPTSSGTDGTTPAAVREDRGVRSCASG</sequence>
<dbReference type="InterPro" id="IPR050109">
    <property type="entry name" value="HTH-type_TetR-like_transc_reg"/>
</dbReference>